<accession>A0AAP0NT60</accession>
<evidence type="ECO:0000313" key="2">
    <source>
        <dbReference type="Proteomes" id="UP001417504"/>
    </source>
</evidence>
<organism evidence="1 2">
    <name type="scientific">Stephania japonica</name>
    <dbReference type="NCBI Taxonomy" id="461633"/>
    <lineage>
        <taxon>Eukaryota</taxon>
        <taxon>Viridiplantae</taxon>
        <taxon>Streptophyta</taxon>
        <taxon>Embryophyta</taxon>
        <taxon>Tracheophyta</taxon>
        <taxon>Spermatophyta</taxon>
        <taxon>Magnoliopsida</taxon>
        <taxon>Ranunculales</taxon>
        <taxon>Menispermaceae</taxon>
        <taxon>Menispermoideae</taxon>
        <taxon>Cissampelideae</taxon>
        <taxon>Stephania</taxon>
    </lineage>
</organism>
<evidence type="ECO:0000313" key="1">
    <source>
        <dbReference type="EMBL" id="KAK9116860.1"/>
    </source>
</evidence>
<dbReference type="AlphaFoldDB" id="A0AAP0NT60"/>
<sequence length="55" mass="6228">MVYKSPPPEVGLKIRRSLRKTKGTVAARKHASETMKAFFSDPESRHKRCIAMKGL</sequence>
<reference evidence="1 2" key="1">
    <citation type="submission" date="2024-01" db="EMBL/GenBank/DDBJ databases">
        <title>Genome assemblies of Stephania.</title>
        <authorList>
            <person name="Yang L."/>
        </authorList>
    </citation>
    <scope>NUCLEOTIDE SEQUENCE [LARGE SCALE GENOMIC DNA]</scope>
    <source>
        <strain evidence="1">QJT</strain>
        <tissue evidence="1">Leaf</tissue>
    </source>
</reference>
<protein>
    <submittedName>
        <fullName evidence="1">Uncharacterized protein</fullName>
    </submittedName>
</protein>
<comment type="caution">
    <text evidence="1">The sequence shown here is derived from an EMBL/GenBank/DDBJ whole genome shotgun (WGS) entry which is preliminary data.</text>
</comment>
<name>A0AAP0NT60_9MAGN</name>
<gene>
    <name evidence="1" type="ORF">Sjap_015807</name>
</gene>
<dbReference type="Proteomes" id="UP001417504">
    <property type="component" value="Unassembled WGS sequence"/>
</dbReference>
<proteinExistence type="predicted"/>
<dbReference type="EMBL" id="JBBNAE010000006">
    <property type="protein sequence ID" value="KAK9116860.1"/>
    <property type="molecule type" value="Genomic_DNA"/>
</dbReference>
<keyword evidence="2" id="KW-1185">Reference proteome</keyword>